<name>A0ABX1GA16_9MICC</name>
<dbReference type="RefSeq" id="WP_168153034.1">
    <property type="nucleotide sequence ID" value="NZ_JAAWVT010000009.1"/>
</dbReference>
<evidence type="ECO:0000313" key="1">
    <source>
        <dbReference type="EMBL" id="NKG22247.1"/>
    </source>
</evidence>
<accession>A0ABX1GA16</accession>
<protein>
    <recommendedName>
        <fullName evidence="3">Helix-turn-helix transcriptional regulator</fullName>
    </recommendedName>
</protein>
<dbReference type="EMBL" id="JAAWVT010000009">
    <property type="protein sequence ID" value="NKG22247.1"/>
    <property type="molecule type" value="Genomic_DNA"/>
</dbReference>
<evidence type="ECO:0000313" key="2">
    <source>
        <dbReference type="Proteomes" id="UP000746595"/>
    </source>
</evidence>
<gene>
    <name evidence="1" type="ORF">HED64_16230</name>
</gene>
<evidence type="ECO:0008006" key="3">
    <source>
        <dbReference type="Google" id="ProtNLM"/>
    </source>
</evidence>
<comment type="caution">
    <text evidence="1">The sequence shown here is derived from an EMBL/GenBank/DDBJ whole genome shotgun (WGS) entry which is preliminary data.</text>
</comment>
<reference evidence="1 2" key="1">
    <citation type="submission" date="2020-04" db="EMBL/GenBank/DDBJ databases">
        <title>Paeniglutamicibacter sp. ANT13_2, a novel actinomycete isolated from sediment in Antarctica.</title>
        <authorList>
            <person name="Sakdapetsiri C."/>
            <person name="Pinyakong O."/>
        </authorList>
    </citation>
    <scope>NUCLEOTIDE SEQUENCE [LARGE SCALE GENOMIC DNA]</scope>
    <source>
        <strain evidence="1 2">ANT13_2</strain>
    </source>
</reference>
<keyword evidence="2" id="KW-1185">Reference proteome</keyword>
<organism evidence="1 2">
    <name type="scientific">Paeniglutamicibacter terrestris</name>
    <dbReference type="NCBI Taxonomy" id="2723403"/>
    <lineage>
        <taxon>Bacteria</taxon>
        <taxon>Bacillati</taxon>
        <taxon>Actinomycetota</taxon>
        <taxon>Actinomycetes</taxon>
        <taxon>Micrococcales</taxon>
        <taxon>Micrococcaceae</taxon>
        <taxon>Paeniglutamicibacter</taxon>
    </lineage>
</organism>
<dbReference type="Gene3D" id="1.10.260.40">
    <property type="entry name" value="lambda repressor-like DNA-binding domains"/>
    <property type="match status" value="1"/>
</dbReference>
<dbReference type="InterPro" id="IPR010982">
    <property type="entry name" value="Lambda_DNA-bd_dom_sf"/>
</dbReference>
<sequence length="86" mass="9534">MPTKNIADQIISEIRAEMARQKKSGTELGQVLGMSQRAASYRLNGQRAMGWDETFTTANWLGLTLAELVKRAEIALELPDRTELAA</sequence>
<dbReference type="Proteomes" id="UP000746595">
    <property type="component" value="Unassembled WGS sequence"/>
</dbReference>
<dbReference type="SUPFAM" id="SSF47413">
    <property type="entry name" value="lambda repressor-like DNA-binding domains"/>
    <property type="match status" value="1"/>
</dbReference>
<proteinExistence type="predicted"/>